<dbReference type="RefSeq" id="WP_075123673.1">
    <property type="nucleotide sequence ID" value="NZ_MSIE01000001.1"/>
</dbReference>
<organism evidence="2 3">
    <name type="scientific">Actinophytocola xanthii</name>
    <dbReference type="NCBI Taxonomy" id="1912961"/>
    <lineage>
        <taxon>Bacteria</taxon>
        <taxon>Bacillati</taxon>
        <taxon>Actinomycetota</taxon>
        <taxon>Actinomycetes</taxon>
        <taxon>Pseudonocardiales</taxon>
        <taxon>Pseudonocardiaceae</taxon>
    </lineage>
</organism>
<dbReference type="Proteomes" id="UP000185596">
    <property type="component" value="Unassembled WGS sequence"/>
</dbReference>
<keyword evidence="3" id="KW-1185">Reference proteome</keyword>
<dbReference type="EMBL" id="MSIE01000001">
    <property type="protein sequence ID" value="OLF19639.1"/>
    <property type="molecule type" value="Genomic_DNA"/>
</dbReference>
<accession>A0A1Q8CZ52</accession>
<keyword evidence="1" id="KW-1005">Bacterial flagellum biogenesis</keyword>
<keyword evidence="2" id="KW-0966">Cell projection</keyword>
<evidence type="ECO:0000256" key="1">
    <source>
        <dbReference type="ARBA" id="ARBA00022795"/>
    </source>
</evidence>
<dbReference type="SUPFAM" id="SSF140566">
    <property type="entry name" value="FlgN-like"/>
    <property type="match status" value="1"/>
</dbReference>
<name>A0A1Q8CZ52_9PSEU</name>
<dbReference type="STRING" id="1912961.BU204_00080"/>
<keyword evidence="2" id="KW-0282">Flagellum</keyword>
<dbReference type="Gene3D" id="1.20.58.300">
    <property type="entry name" value="FlgN-like"/>
    <property type="match status" value="1"/>
</dbReference>
<gene>
    <name evidence="2" type="ORF">BU204_00080</name>
</gene>
<keyword evidence="2" id="KW-0969">Cilium</keyword>
<dbReference type="GO" id="GO:0044780">
    <property type="term" value="P:bacterial-type flagellum assembly"/>
    <property type="evidence" value="ECO:0007669"/>
    <property type="project" value="InterPro"/>
</dbReference>
<dbReference type="InterPro" id="IPR036679">
    <property type="entry name" value="FlgN-like_sf"/>
</dbReference>
<comment type="caution">
    <text evidence="2">The sequence shown here is derived from an EMBL/GenBank/DDBJ whole genome shotgun (WGS) entry which is preliminary data.</text>
</comment>
<evidence type="ECO:0000313" key="2">
    <source>
        <dbReference type="EMBL" id="OLF19639.1"/>
    </source>
</evidence>
<dbReference type="AlphaFoldDB" id="A0A1Q8CZ52"/>
<protein>
    <submittedName>
        <fullName evidence="2">Flagellar biosynthesis protein FlgN</fullName>
    </submittedName>
</protein>
<dbReference type="InterPro" id="IPR007809">
    <property type="entry name" value="FlgN-like"/>
</dbReference>
<reference evidence="2 3" key="1">
    <citation type="submission" date="2016-12" db="EMBL/GenBank/DDBJ databases">
        <title>The draft genome sequence of Actinophytocola sp. 11-183.</title>
        <authorList>
            <person name="Wang W."/>
            <person name="Yuan L."/>
        </authorList>
    </citation>
    <scope>NUCLEOTIDE SEQUENCE [LARGE SCALE GENOMIC DNA]</scope>
    <source>
        <strain evidence="2 3">11-183</strain>
    </source>
</reference>
<dbReference type="OrthoDB" id="3268384at2"/>
<evidence type="ECO:0000313" key="3">
    <source>
        <dbReference type="Proteomes" id="UP000185596"/>
    </source>
</evidence>
<proteinExistence type="predicted"/>
<sequence>MSVVETSTILWRQRELLSMLLFKLDVESLVLSAGRSRWLGAATYEVELVLEQVRENEVLRAIAVDELADLLGLPPGPSLADLTDALDEPWRSTFADHRKELISLSAEIDAAVRTNRGLLTSGQRAVQEALHTVTGSSDLYRQDGTTAPAGHRSARLFDEAI</sequence>
<dbReference type="Pfam" id="PF05130">
    <property type="entry name" value="FlgN"/>
    <property type="match status" value="1"/>
</dbReference>